<dbReference type="Proteomes" id="UP000305836">
    <property type="component" value="Unassembled WGS sequence"/>
</dbReference>
<feature type="chain" id="PRO_5020808697" evidence="1">
    <location>
        <begin position="30"/>
        <end position="644"/>
    </location>
</feature>
<feature type="signal peptide" evidence="1">
    <location>
        <begin position="1"/>
        <end position="29"/>
    </location>
</feature>
<dbReference type="RefSeq" id="WP_137254441.1">
    <property type="nucleotide sequence ID" value="NZ_JBHSPQ010000001.1"/>
</dbReference>
<protein>
    <submittedName>
        <fullName evidence="3">Alpha/beta hydrolase</fullName>
    </submittedName>
</protein>
<reference evidence="3 4" key="1">
    <citation type="submission" date="2019-04" db="EMBL/GenBank/DDBJ databases">
        <title>Kribbella sp. NEAU-THZ 27 nov., a novel actinomycete isolated from soil.</title>
        <authorList>
            <person name="Duan L."/>
        </authorList>
    </citation>
    <scope>NUCLEOTIDE SEQUENCE [LARGE SCALE GENOMIC DNA]</scope>
    <source>
        <strain evidence="4">NEAU-THZ27</strain>
    </source>
</reference>
<name>A0A4V5UXG7_9ACTN</name>
<dbReference type="EMBL" id="SZPZ01000002">
    <property type="protein sequence ID" value="TKK79483.1"/>
    <property type="molecule type" value="Genomic_DNA"/>
</dbReference>
<feature type="domain" description="AB hydrolase-1" evidence="2">
    <location>
        <begin position="95"/>
        <end position="230"/>
    </location>
</feature>
<organism evidence="3 4">
    <name type="scientific">Kribbella jiaozuonensis</name>
    <dbReference type="NCBI Taxonomy" id="2575441"/>
    <lineage>
        <taxon>Bacteria</taxon>
        <taxon>Bacillati</taxon>
        <taxon>Actinomycetota</taxon>
        <taxon>Actinomycetes</taxon>
        <taxon>Propionibacteriales</taxon>
        <taxon>Kribbellaceae</taxon>
        <taxon>Kribbella</taxon>
    </lineage>
</organism>
<dbReference type="InterPro" id="IPR000073">
    <property type="entry name" value="AB_hydrolase_1"/>
</dbReference>
<proteinExistence type="predicted"/>
<sequence length="644" mass="67983">MPIIRRRRVRSVVLSLTACIALLATGTQPAVSTPLRTDRLELSPCADDPAFRCGTLPVPLDRRHPDGRTVPLHVEVFPHTGPTAAPAGAVFITLGGPGASISLSDKYGYVDLLSTVAETRDLVFVDQRGVGLSAAIDCPDWQHGGPFYASAAKCHDQLGDAANLYSTTDVADDLEQVRRALAYGDIDLVGASYAANDMVTYATRWKQNVRSISLGAPALTVDTDPFYAYQPKHYPALVNAVCGRSPACSAANPDPAASLAWLADRLRRTPVSGVGVDSHGVPHRITVTENLLATAIMPFNGGSFVGPGEITQAAVALQRGDAVPLLRLAADVDPANGFDAGDPREFSNGHALARMCVDQPVQWDKDASPARRLQQYAAAFAAEPARYGPISKSAWDHEGYLGFQPLPCIASSWEDRPSYPSGTKVRGVPALIVTGEYDAGVTPEAGRIASRVLVGSTYVELAAVGHATWFTGSCGTVLLQRFIQTLAVGDTSCARTPPAGWWMPGSFPLTAAAAPPARQTAGPPATTDVRRLATVTAETVMDGLQHIASISGLVAGGLRGGTVTYDDSSERPFVYDAARFTRDVSVSGSTTWTPDGIDGTFTVRTPAGTTATATVRGAFTHLGGTVTVTLRQNNRTQTFELPGY</sequence>
<keyword evidence="4" id="KW-1185">Reference proteome</keyword>
<dbReference type="InterPro" id="IPR029058">
    <property type="entry name" value="AB_hydrolase_fold"/>
</dbReference>
<dbReference type="AlphaFoldDB" id="A0A4V5UXG7"/>
<keyword evidence="3" id="KW-0378">Hydrolase</keyword>
<keyword evidence="1" id="KW-0732">Signal</keyword>
<dbReference type="SUPFAM" id="SSF53474">
    <property type="entry name" value="alpha/beta-Hydrolases"/>
    <property type="match status" value="1"/>
</dbReference>
<dbReference type="OrthoDB" id="9796770at2"/>
<evidence type="ECO:0000256" key="1">
    <source>
        <dbReference type="SAM" id="SignalP"/>
    </source>
</evidence>
<evidence type="ECO:0000313" key="4">
    <source>
        <dbReference type="Proteomes" id="UP000305836"/>
    </source>
</evidence>
<evidence type="ECO:0000313" key="3">
    <source>
        <dbReference type="EMBL" id="TKK79483.1"/>
    </source>
</evidence>
<evidence type="ECO:0000259" key="2">
    <source>
        <dbReference type="Pfam" id="PF00561"/>
    </source>
</evidence>
<accession>A0A4V5UXG7</accession>
<dbReference type="Pfam" id="PF00561">
    <property type="entry name" value="Abhydrolase_1"/>
    <property type="match status" value="1"/>
</dbReference>
<dbReference type="Gene3D" id="3.40.50.1820">
    <property type="entry name" value="alpha/beta hydrolase"/>
    <property type="match status" value="1"/>
</dbReference>
<comment type="caution">
    <text evidence="3">The sequence shown here is derived from an EMBL/GenBank/DDBJ whole genome shotgun (WGS) entry which is preliminary data.</text>
</comment>
<dbReference type="GO" id="GO:0016787">
    <property type="term" value="F:hydrolase activity"/>
    <property type="evidence" value="ECO:0007669"/>
    <property type="project" value="UniProtKB-KW"/>
</dbReference>
<gene>
    <name evidence="3" type="ORF">FDA38_13840</name>
</gene>